<dbReference type="InterPro" id="IPR036361">
    <property type="entry name" value="SAP_dom_sf"/>
</dbReference>
<comment type="similarity">
    <text evidence="2">Belongs to the SAP domain-containing ribonucleoprotein family.</text>
</comment>
<feature type="compositionally biased region" description="Acidic residues" evidence="3">
    <location>
        <begin position="459"/>
        <end position="476"/>
    </location>
</feature>
<evidence type="ECO:0000256" key="1">
    <source>
        <dbReference type="ARBA" id="ARBA00022553"/>
    </source>
</evidence>
<evidence type="ECO:0000256" key="3">
    <source>
        <dbReference type="SAM" id="MobiDB-lite"/>
    </source>
</evidence>
<sequence>MGHKWTEVAFWNELAGDPAEEHIKSMPAPGPSTSSSKTIAAAVMDSGFCKLPRPADARALPKLLARLQKNIGILKSRGLPAQFALLYPEAFQLMQFYPLPPSLTAKNISPTFDILAFSVDPREGECGFSPHRDRQPEDVGESFTKEGVPKYLTQWVAVTDANPDNSCLYVIPAQHDPGYHGTDDDCNDGGGEDVDPGVLPLHRALSRKETFQHVRALPTEPGGSILFSHRIIHWGSTGDKNTCVEPRMALSFTYSAADYEPCYLIGKGLKGWKHGVPPFEVRMLLVMCQLLVYYQRIGLTRKEVQRCRDYVKKMGGGMLEENYLGKVMKEYVSACKELGEMDGGEDKDGREDENEDMLQEMLDNADAFEDDFDEMMGAGEAGEEGEEDSEEEVTIGKGADYVDSEEEDEEGEGGGGWGRQQEAIDYSELKVAELREICEKRGIDLKGKKGVLVERLEAADEEEALEADEGGEEEEVTIGKGADYVDSEEEHAPGPRAGGVYTIPYGGKYKGSHHYSDDDDNDSEEVVSLGNDSEDDEEGLEGTVTGSKRRRKA</sequence>
<keyword evidence="1" id="KW-0597">Phosphoprotein</keyword>
<dbReference type="SUPFAM" id="SSF68906">
    <property type="entry name" value="SAP domain"/>
    <property type="match status" value="1"/>
</dbReference>
<dbReference type="InterPro" id="IPR003034">
    <property type="entry name" value="SAP_dom"/>
</dbReference>
<evidence type="ECO:0000256" key="2">
    <source>
        <dbReference type="ARBA" id="ARBA00046328"/>
    </source>
</evidence>
<dbReference type="InterPro" id="IPR008775">
    <property type="entry name" value="Phytyl_CoA_dOase-like"/>
</dbReference>
<name>A0ABQ6N3Z9_9STRA</name>
<dbReference type="InterPro" id="IPR052240">
    <property type="entry name" value="SAP_domain_ribonucleoprotein"/>
</dbReference>
<feature type="compositionally biased region" description="Acidic residues" evidence="3">
    <location>
        <begin position="402"/>
        <end position="412"/>
    </location>
</feature>
<proteinExistence type="inferred from homology"/>
<feature type="region of interest" description="Disordered" evidence="3">
    <location>
        <begin position="458"/>
        <end position="553"/>
    </location>
</feature>
<dbReference type="SUPFAM" id="SSF51197">
    <property type="entry name" value="Clavaminate synthase-like"/>
    <property type="match status" value="1"/>
</dbReference>
<accession>A0ABQ6N3Z9</accession>
<organism evidence="5 6">
    <name type="scientific">Tetraparma gracilis</name>
    <dbReference type="NCBI Taxonomy" id="2962635"/>
    <lineage>
        <taxon>Eukaryota</taxon>
        <taxon>Sar</taxon>
        <taxon>Stramenopiles</taxon>
        <taxon>Ochrophyta</taxon>
        <taxon>Bolidophyceae</taxon>
        <taxon>Parmales</taxon>
        <taxon>Triparmaceae</taxon>
        <taxon>Tetraparma</taxon>
    </lineage>
</organism>
<evidence type="ECO:0000313" key="5">
    <source>
        <dbReference type="EMBL" id="GMI39144.1"/>
    </source>
</evidence>
<dbReference type="PANTHER" id="PTHR46551:SF1">
    <property type="entry name" value="SAP DOMAIN-CONTAINING RIBONUCLEOPROTEIN"/>
    <property type="match status" value="1"/>
</dbReference>
<dbReference type="EMBL" id="BRYB01002070">
    <property type="protein sequence ID" value="GMI39144.1"/>
    <property type="molecule type" value="Genomic_DNA"/>
</dbReference>
<feature type="domain" description="SAP" evidence="4">
    <location>
        <begin position="426"/>
        <end position="460"/>
    </location>
</feature>
<comment type="caution">
    <text evidence="5">The sequence shown here is derived from an EMBL/GenBank/DDBJ whole genome shotgun (WGS) entry which is preliminary data.</text>
</comment>
<evidence type="ECO:0000259" key="4">
    <source>
        <dbReference type="PROSITE" id="PS50800"/>
    </source>
</evidence>
<feature type="region of interest" description="Disordered" evidence="3">
    <location>
        <begin position="379"/>
        <end position="421"/>
    </location>
</feature>
<dbReference type="PROSITE" id="PS50800">
    <property type="entry name" value="SAP"/>
    <property type="match status" value="1"/>
</dbReference>
<dbReference type="Gene3D" id="2.60.120.620">
    <property type="entry name" value="q2cbj1_9rhob like domain"/>
    <property type="match status" value="1"/>
</dbReference>
<evidence type="ECO:0000313" key="6">
    <source>
        <dbReference type="Proteomes" id="UP001165060"/>
    </source>
</evidence>
<gene>
    <name evidence="5" type="ORF">TeGR_g9598</name>
</gene>
<dbReference type="Pfam" id="PF05721">
    <property type="entry name" value="PhyH"/>
    <property type="match status" value="1"/>
</dbReference>
<reference evidence="5 6" key="1">
    <citation type="journal article" date="2023" name="Commun. Biol.">
        <title>Genome analysis of Parmales, the sister group of diatoms, reveals the evolutionary specialization of diatoms from phago-mixotrophs to photoautotrophs.</title>
        <authorList>
            <person name="Ban H."/>
            <person name="Sato S."/>
            <person name="Yoshikawa S."/>
            <person name="Yamada K."/>
            <person name="Nakamura Y."/>
            <person name="Ichinomiya M."/>
            <person name="Sato N."/>
            <person name="Blanc-Mathieu R."/>
            <person name="Endo H."/>
            <person name="Kuwata A."/>
            <person name="Ogata H."/>
        </authorList>
    </citation>
    <scope>NUCLEOTIDE SEQUENCE [LARGE SCALE GENOMIC DNA]</scope>
</reference>
<dbReference type="PANTHER" id="PTHR46551">
    <property type="entry name" value="SAP DOMAIN-CONTAINING RIBONUCLEOPROTEIN"/>
    <property type="match status" value="1"/>
</dbReference>
<dbReference type="Proteomes" id="UP001165060">
    <property type="component" value="Unassembled WGS sequence"/>
</dbReference>
<dbReference type="Pfam" id="PF02037">
    <property type="entry name" value="SAP"/>
    <property type="match status" value="1"/>
</dbReference>
<dbReference type="Gene3D" id="1.10.720.30">
    <property type="entry name" value="SAP domain"/>
    <property type="match status" value="1"/>
</dbReference>
<protein>
    <recommendedName>
        <fullName evidence="4">SAP domain-containing protein</fullName>
    </recommendedName>
</protein>
<keyword evidence="6" id="KW-1185">Reference proteome</keyword>
<dbReference type="SMART" id="SM00513">
    <property type="entry name" value="SAP"/>
    <property type="match status" value="1"/>
</dbReference>
<feature type="compositionally biased region" description="Acidic residues" evidence="3">
    <location>
        <begin position="381"/>
        <end position="393"/>
    </location>
</feature>